<dbReference type="KEGG" id="kphy:AOZ06_06150"/>
<accession>A0A0N9HWX8</accession>
<keyword evidence="1" id="KW-0812">Transmembrane</keyword>
<gene>
    <name evidence="2" type="ORF">AOZ06_06150</name>
</gene>
<dbReference type="EMBL" id="CP012752">
    <property type="protein sequence ID" value="ALG06564.1"/>
    <property type="molecule type" value="Genomic_DNA"/>
</dbReference>
<keyword evidence="1" id="KW-1133">Transmembrane helix</keyword>
<reference evidence="2 3" key="1">
    <citation type="submission" date="2015-07" db="EMBL/GenBank/DDBJ databases">
        <title>Genome sequencing of Kibdelosporangium phytohabitans.</title>
        <authorList>
            <person name="Qin S."/>
            <person name="Xing K."/>
        </authorList>
    </citation>
    <scope>NUCLEOTIDE SEQUENCE [LARGE SCALE GENOMIC DNA]</scope>
    <source>
        <strain evidence="2 3">KLBMP1111</strain>
    </source>
</reference>
<evidence type="ECO:0000313" key="3">
    <source>
        <dbReference type="Proteomes" id="UP000063699"/>
    </source>
</evidence>
<sequence>MKKMIDDRTEARDLLGLMTADEPPVATDSATLVRKARNRQVMTRSAMVGGVAMGVVEVVFFASLARPGPAATTPAAAFQQPPTDHDIHTALPRGAIGLRQRDGAVHNPPCTWRTTSHGY</sequence>
<keyword evidence="3" id="KW-1185">Reference proteome</keyword>
<protein>
    <submittedName>
        <fullName evidence="2">Uncharacterized protein</fullName>
    </submittedName>
</protein>
<name>A0A0N9HWX8_9PSEU</name>
<proteinExistence type="predicted"/>
<dbReference type="STRING" id="860235.AOZ06_06150"/>
<dbReference type="Proteomes" id="UP000063699">
    <property type="component" value="Chromosome"/>
</dbReference>
<organism evidence="2 3">
    <name type="scientific">Kibdelosporangium phytohabitans</name>
    <dbReference type="NCBI Taxonomy" id="860235"/>
    <lineage>
        <taxon>Bacteria</taxon>
        <taxon>Bacillati</taxon>
        <taxon>Actinomycetota</taxon>
        <taxon>Actinomycetes</taxon>
        <taxon>Pseudonocardiales</taxon>
        <taxon>Pseudonocardiaceae</taxon>
        <taxon>Kibdelosporangium</taxon>
    </lineage>
</organism>
<feature type="transmembrane region" description="Helical" evidence="1">
    <location>
        <begin position="45"/>
        <end position="65"/>
    </location>
</feature>
<keyword evidence="1" id="KW-0472">Membrane</keyword>
<evidence type="ECO:0000256" key="1">
    <source>
        <dbReference type="SAM" id="Phobius"/>
    </source>
</evidence>
<evidence type="ECO:0000313" key="2">
    <source>
        <dbReference type="EMBL" id="ALG06564.1"/>
    </source>
</evidence>
<dbReference type="AlphaFoldDB" id="A0A0N9HWX8"/>